<organism evidence="1 2">
    <name type="scientific">Vaccinium darrowii</name>
    <dbReference type="NCBI Taxonomy" id="229202"/>
    <lineage>
        <taxon>Eukaryota</taxon>
        <taxon>Viridiplantae</taxon>
        <taxon>Streptophyta</taxon>
        <taxon>Embryophyta</taxon>
        <taxon>Tracheophyta</taxon>
        <taxon>Spermatophyta</taxon>
        <taxon>Magnoliopsida</taxon>
        <taxon>eudicotyledons</taxon>
        <taxon>Gunneridae</taxon>
        <taxon>Pentapetalae</taxon>
        <taxon>asterids</taxon>
        <taxon>Ericales</taxon>
        <taxon>Ericaceae</taxon>
        <taxon>Vaccinioideae</taxon>
        <taxon>Vaccinieae</taxon>
        <taxon>Vaccinium</taxon>
    </lineage>
</organism>
<evidence type="ECO:0000313" key="1">
    <source>
        <dbReference type="EMBL" id="KAH7859357.1"/>
    </source>
</evidence>
<evidence type="ECO:0000313" key="2">
    <source>
        <dbReference type="Proteomes" id="UP000828048"/>
    </source>
</evidence>
<gene>
    <name evidence="1" type="ORF">Vadar_000009</name>
</gene>
<dbReference type="EMBL" id="CM037154">
    <property type="protein sequence ID" value="KAH7859357.1"/>
    <property type="molecule type" value="Genomic_DNA"/>
</dbReference>
<comment type="caution">
    <text evidence="1">The sequence shown here is derived from an EMBL/GenBank/DDBJ whole genome shotgun (WGS) entry which is preliminary data.</text>
</comment>
<reference evidence="1 2" key="1">
    <citation type="journal article" date="2021" name="Hortic Res">
        <title>High-quality reference genome and annotation aids understanding of berry development for evergreen blueberry (Vaccinium darrowii).</title>
        <authorList>
            <person name="Yu J."/>
            <person name="Hulse-Kemp A.M."/>
            <person name="Babiker E."/>
            <person name="Staton M."/>
        </authorList>
    </citation>
    <scope>NUCLEOTIDE SEQUENCE [LARGE SCALE GENOMIC DNA]</scope>
    <source>
        <strain evidence="2">cv. NJ 8807/NJ 8810</strain>
        <tissue evidence="1">Young leaf</tissue>
    </source>
</reference>
<dbReference type="Proteomes" id="UP000828048">
    <property type="component" value="Chromosome 4"/>
</dbReference>
<protein>
    <submittedName>
        <fullName evidence="1">Uncharacterized protein</fullName>
    </submittedName>
</protein>
<proteinExistence type="predicted"/>
<accession>A0ACB7Z1G4</accession>
<name>A0ACB7Z1G4_9ERIC</name>
<sequence length="149" mass="16237">MGFFSLSWTSPVFVLPQNPYLSGKESFEIKISSLGLSSSENIQSYSTSLPRTNPGVIFLGFGKLDGIIRDIRQGRGLILVIWQLKFHHTNTQLWMVPVGLIILITPVIVCVSSIVSDLSSPNKDDDQGGVSSLNQPGVMSTDNSVQDLV</sequence>
<keyword evidence="2" id="KW-1185">Reference proteome</keyword>